<dbReference type="AlphaFoldDB" id="L9W074"/>
<comment type="caution">
    <text evidence="1">The sequence shown here is derived from an EMBL/GenBank/DDBJ whole genome shotgun (WGS) entry which is preliminary data.</text>
</comment>
<reference evidence="1 2" key="1">
    <citation type="journal article" date="2014" name="PLoS Genet.">
        <title>Phylogenetically driven sequencing of extremely halophilic archaea reveals strategies for static and dynamic osmo-response.</title>
        <authorList>
            <person name="Becker E.A."/>
            <person name="Seitzer P.M."/>
            <person name="Tritt A."/>
            <person name="Larsen D."/>
            <person name="Krusor M."/>
            <person name="Yao A.I."/>
            <person name="Wu D."/>
            <person name="Madern D."/>
            <person name="Eisen J.A."/>
            <person name="Darling A.E."/>
            <person name="Facciotti M.T."/>
        </authorList>
    </citation>
    <scope>NUCLEOTIDE SEQUENCE [LARGE SCALE GENOMIC DNA]</scope>
    <source>
        <strain evidence="1 2">GA33</strain>
    </source>
</reference>
<dbReference type="eggNOG" id="arCOG06189">
    <property type="taxonomic scope" value="Archaea"/>
</dbReference>
<accession>L9W074</accession>
<dbReference type="RefSeq" id="WP_006088824.1">
    <property type="nucleotide sequence ID" value="NZ_AOHW01000022.1"/>
</dbReference>
<dbReference type="Proteomes" id="UP000011599">
    <property type="component" value="Unassembled WGS sequence"/>
</dbReference>
<evidence type="ECO:0000313" key="1">
    <source>
        <dbReference type="EMBL" id="ELY42722.1"/>
    </source>
</evidence>
<dbReference type="PATRIC" id="fig|1114856.3.peg.1095"/>
<sequence length="52" mass="5971">MFRIKAVVALLNETVPGDGIANVEQQFPDEFDELFEFVDTEGKPWEQPEQSE</sequence>
<dbReference type="OrthoDB" id="212282at2157"/>
<name>L9W074_9EURY</name>
<organism evidence="1 2">
    <name type="scientific">Natronorubrum tibetense GA33</name>
    <dbReference type="NCBI Taxonomy" id="1114856"/>
    <lineage>
        <taxon>Archaea</taxon>
        <taxon>Methanobacteriati</taxon>
        <taxon>Methanobacteriota</taxon>
        <taxon>Stenosarchaea group</taxon>
        <taxon>Halobacteria</taxon>
        <taxon>Halobacteriales</taxon>
        <taxon>Natrialbaceae</taxon>
        <taxon>Natronorubrum</taxon>
    </lineage>
</organism>
<dbReference type="EMBL" id="AOHW01000022">
    <property type="protein sequence ID" value="ELY42722.1"/>
    <property type="molecule type" value="Genomic_DNA"/>
</dbReference>
<proteinExistence type="predicted"/>
<keyword evidence="2" id="KW-1185">Reference proteome</keyword>
<gene>
    <name evidence="1" type="ORF">C496_05277</name>
</gene>
<protein>
    <submittedName>
        <fullName evidence="1">Uncharacterized protein</fullName>
    </submittedName>
</protein>
<evidence type="ECO:0000313" key="2">
    <source>
        <dbReference type="Proteomes" id="UP000011599"/>
    </source>
</evidence>